<keyword evidence="3" id="KW-0808">Transferase</keyword>
<comment type="catalytic activity">
    <reaction evidence="8">
        <text>RNA(n) + a ribonucleoside 5'-triphosphate = RNA(n+1) + diphosphate</text>
        <dbReference type="Rhea" id="RHEA:21248"/>
        <dbReference type="Rhea" id="RHEA-COMP:14527"/>
        <dbReference type="Rhea" id="RHEA-COMP:17342"/>
        <dbReference type="ChEBI" id="CHEBI:33019"/>
        <dbReference type="ChEBI" id="CHEBI:61557"/>
        <dbReference type="ChEBI" id="CHEBI:140395"/>
        <dbReference type="EC" id="2.7.7.48"/>
    </reaction>
</comment>
<evidence type="ECO:0000256" key="1">
    <source>
        <dbReference type="ARBA" id="ARBA00012494"/>
    </source>
</evidence>
<evidence type="ECO:0000256" key="7">
    <source>
        <dbReference type="ARBA" id="ARBA00030248"/>
    </source>
</evidence>
<evidence type="ECO:0000313" key="11">
    <source>
        <dbReference type="Proteomes" id="UP001058628"/>
    </source>
</evidence>
<dbReference type="InterPro" id="IPR005093">
    <property type="entry name" value="RNArep_beta"/>
</dbReference>
<evidence type="ECO:0000313" key="10">
    <source>
        <dbReference type="EMBL" id="UJQ85974.1"/>
    </source>
</evidence>
<evidence type="ECO:0000256" key="8">
    <source>
        <dbReference type="ARBA" id="ARBA00048744"/>
    </source>
</evidence>
<reference evidence="10" key="1">
    <citation type="submission" date="2021-05" db="EMBL/GenBank/DDBJ databases">
        <authorList>
            <person name="Chen Y.-M."/>
            <person name="Zhang Y.-Z."/>
        </authorList>
    </citation>
    <scope>NUCLEOTIDE SEQUENCE</scope>
    <source>
        <strain evidence="10">119-k141_63637</strain>
    </source>
</reference>
<dbReference type="EMBL" id="MZ680335">
    <property type="protein sequence ID" value="UJQ85974.1"/>
    <property type="molecule type" value="Genomic_RNA"/>
</dbReference>
<name>A0ABY3SSR6_9VIRU</name>
<dbReference type="PROSITE" id="PS50522">
    <property type="entry name" value="RDRP_PHAGE"/>
    <property type="match status" value="1"/>
</dbReference>
<feature type="domain" description="RdRp catalytic" evidence="9">
    <location>
        <begin position="265"/>
        <end position="389"/>
    </location>
</feature>
<keyword evidence="6" id="KW-0693">Viral RNA replication</keyword>
<dbReference type="Proteomes" id="UP001058628">
    <property type="component" value="Segment"/>
</dbReference>
<organism evidence="10 11">
    <name type="scientific">Leviviridae sp</name>
    <dbReference type="NCBI Taxonomy" id="2027243"/>
    <lineage>
        <taxon>Viruses</taxon>
        <taxon>Riboviria</taxon>
        <taxon>Orthornavirae</taxon>
        <taxon>Lenarviricota</taxon>
        <taxon>Leviviricetes</taxon>
        <taxon>Norzivirales</taxon>
        <taxon>Fiersviridae</taxon>
    </lineage>
</organism>
<reference evidence="10" key="2">
    <citation type="journal article" date="2022" name="Nat. Microbiol.">
        <title>RNA viromes from terrestrial sites across China expand environmental viral diversity.</title>
        <authorList>
            <person name="Chiapello M."/>
            <person name="Rodriguez-Romero J."/>
            <person name="Ayllon M.A."/>
            <person name="Turina M."/>
        </authorList>
    </citation>
    <scope>NUCLEOTIDE SEQUENCE</scope>
    <source>
        <strain evidence="10">119-k141_63637</strain>
    </source>
</reference>
<keyword evidence="5" id="KW-0547">Nucleotide-binding</keyword>
<accession>A0ABY3SSR6</accession>
<protein>
    <recommendedName>
        <fullName evidence="1">RNA-directed RNA polymerase</fullName>
        <ecNumber evidence="1">2.7.7.48</ecNumber>
    </recommendedName>
    <alternativeName>
        <fullName evidence="7">RNA replicase beta chain</fullName>
    </alternativeName>
</protein>
<evidence type="ECO:0000256" key="5">
    <source>
        <dbReference type="ARBA" id="ARBA00022741"/>
    </source>
</evidence>
<evidence type="ECO:0000256" key="4">
    <source>
        <dbReference type="ARBA" id="ARBA00022695"/>
    </source>
</evidence>
<dbReference type="Pfam" id="PF03431">
    <property type="entry name" value="RNA_replicase_B"/>
    <property type="match status" value="1"/>
</dbReference>
<keyword evidence="11" id="KW-1185">Reference proteome</keyword>
<evidence type="ECO:0000259" key="9">
    <source>
        <dbReference type="PROSITE" id="PS50522"/>
    </source>
</evidence>
<evidence type="ECO:0000256" key="2">
    <source>
        <dbReference type="ARBA" id="ARBA00022484"/>
    </source>
</evidence>
<keyword evidence="2" id="KW-0696">RNA-directed RNA polymerase</keyword>
<evidence type="ECO:0000256" key="6">
    <source>
        <dbReference type="ARBA" id="ARBA00022953"/>
    </source>
</evidence>
<sequence length="615" mass="70813">MTNLCNEIVKNFRPAPFGSNLANVTPLESVDSLVCHRIVNKFHIASETDRDLRSESFASYVDYETKVLSDIDSRFSIWESGRTGYVLRQARSFLHEMFKNYSVNLKDADVEFTSGESYISSKGEVSLVAKLADRSHWTTTWNCLEDTVLLIYHNTSLKRVAKQHVGFIDRKTRRKLYDRFRHYPDVGFAVFRHLLITEVLVIVDGARGSSVPKNNDKDRFINVEATFPMILQRLVAKQIRRVLKQHGNDLGQQSYEETQMDDAQAVHIAMISDSRFATIDFSNASDSVLWKVVCALFPATIRNDLMKYRSFIVTLDDLNVEPLKLSSMGNGFTFEVMTSLLFSIGYMFSDLVRVYGDDVIIPNTCAQEFIDVCAYIGFSTNMDKTFVRSPFRESCGGFFHDEIGYLTSFAFGPIKSFQDVIITANKLRIIINKNQASETLLDLLEETHNRIIGDIPASRKGPFPSTDDLRLQNLGYYVYDVKWRRRHTNNELCRNNHKLALERFHEVFQSYQRDTRNTCIVYVPVYVPMKSNKVRFERAVYAAFLYSGRSAKATVRGRGKWVDKPAIVTNDGDIFYLYEMAFIRQQIRKLTKSIALRDASMCNMGPEWEHFVDRK</sequence>
<proteinExistence type="predicted"/>
<evidence type="ECO:0000256" key="3">
    <source>
        <dbReference type="ARBA" id="ARBA00022679"/>
    </source>
</evidence>
<dbReference type="InterPro" id="IPR007096">
    <property type="entry name" value="RNA-dir_Rpol_cat_phage"/>
</dbReference>
<keyword evidence="4" id="KW-0548">Nucleotidyltransferase</keyword>
<dbReference type="EC" id="2.7.7.48" evidence="1"/>